<feature type="region of interest" description="Disordered" evidence="3">
    <location>
        <begin position="55"/>
        <end position="85"/>
    </location>
</feature>
<accession>A0A0F8UZP5</accession>
<reference evidence="6 7" key="1">
    <citation type="submission" date="2015-02" db="EMBL/GenBank/DDBJ databases">
        <title>Draft Genome Sequences of Two Closely-Related Aflatoxigenic Aspergillus Species Obtained from the Cote d'Ivoire.</title>
        <authorList>
            <person name="Moore G.G."/>
            <person name="Beltz S.B."/>
            <person name="Mack B.M."/>
        </authorList>
    </citation>
    <scope>NUCLEOTIDE SEQUENCE [LARGE SCALE GENOMIC DNA]</scope>
    <source>
        <strain evidence="6 7">SRRC1432</strain>
    </source>
</reference>
<keyword evidence="4" id="KW-0812">Transmembrane</keyword>
<evidence type="ECO:0000313" key="7">
    <source>
        <dbReference type="Proteomes" id="UP000034947"/>
    </source>
</evidence>
<dbReference type="InterPro" id="IPR017853">
    <property type="entry name" value="GH"/>
</dbReference>
<dbReference type="InterPro" id="IPR004352">
    <property type="entry name" value="GH114_TIM-barrel"/>
</dbReference>
<dbReference type="SUPFAM" id="SSF51445">
    <property type="entry name" value="(Trans)glycosidases"/>
    <property type="match status" value="1"/>
</dbReference>
<dbReference type="VEuPathDB" id="FungiDB:P175DRAFT_0512303"/>
<keyword evidence="4" id="KW-1133">Transmembrane helix</keyword>
<dbReference type="EMBL" id="JYKN01002475">
    <property type="protein sequence ID" value="KKK16241.1"/>
    <property type="molecule type" value="Genomic_DNA"/>
</dbReference>
<evidence type="ECO:0000256" key="3">
    <source>
        <dbReference type="SAM" id="MobiDB-lite"/>
    </source>
</evidence>
<keyword evidence="4" id="KW-0472">Membrane</keyword>
<dbReference type="PANTHER" id="PTHR35273:SF2">
    <property type="entry name" value="ALPHA-GALACTOSIDASE"/>
    <property type="match status" value="1"/>
</dbReference>
<dbReference type="GO" id="GO:0004557">
    <property type="term" value="F:alpha-galactosidase activity"/>
    <property type="evidence" value="ECO:0007669"/>
    <property type="project" value="UniProtKB-EC"/>
</dbReference>
<gene>
    <name evidence="6" type="ORF">AOCH_007762</name>
</gene>
<comment type="caution">
    <text evidence="6">The sequence shown here is derived from an EMBL/GenBank/DDBJ whole genome shotgun (WGS) entry which is preliminary data.</text>
</comment>
<dbReference type="Gene3D" id="3.20.20.70">
    <property type="entry name" value="Aldolase class I"/>
    <property type="match status" value="1"/>
</dbReference>
<dbReference type="OrthoDB" id="2108802at2759"/>
<evidence type="ECO:0000313" key="6">
    <source>
        <dbReference type="EMBL" id="KKK16241.1"/>
    </source>
</evidence>
<dbReference type="Pfam" id="PF03537">
    <property type="entry name" value="Glyco_hydro_114"/>
    <property type="match status" value="1"/>
</dbReference>
<organism evidence="6 7">
    <name type="scientific">Aspergillus ochraceoroseus</name>
    <dbReference type="NCBI Taxonomy" id="138278"/>
    <lineage>
        <taxon>Eukaryota</taxon>
        <taxon>Fungi</taxon>
        <taxon>Dikarya</taxon>
        <taxon>Ascomycota</taxon>
        <taxon>Pezizomycotina</taxon>
        <taxon>Eurotiomycetes</taxon>
        <taxon>Eurotiomycetidae</taxon>
        <taxon>Eurotiales</taxon>
        <taxon>Aspergillaceae</taxon>
        <taxon>Aspergillus</taxon>
        <taxon>Aspergillus subgen. Nidulantes</taxon>
    </lineage>
</organism>
<evidence type="ECO:0000259" key="5">
    <source>
        <dbReference type="Pfam" id="PF03537"/>
    </source>
</evidence>
<sequence>MGPPEETALKDGSPKGGWKSWTTKKKLIVLASVLVFIIVLAVGLGVGLGLGLGHGSGGEGEGEGSGGSNNNTTTTTTNGTSSAKWQPAVGSTWQIQLLYPINDTSVDVEIYDIDLFDNTKSVIDELHGLGRKVICYFSAGTYEDWRPDADKFRRADIGTGLEEWAGENWLNISSQGVREVMVERLDLAQSKGCDGVDPDNVDGYDNPNGLGLTQADSVDYMNWLAGEAHGRNMSIGLKNAGAIILPVIANMQWSVNEQCAQYNECDNYGAFPDNDKPVFHLEYPKQDENNNHLVTGAKKTKACDFTDSTRFSTLIKNMDLDEWYQTC</sequence>
<evidence type="ECO:0000256" key="4">
    <source>
        <dbReference type="SAM" id="Phobius"/>
    </source>
</evidence>
<protein>
    <recommendedName>
        <fullName evidence="2">alpha-galactosidase</fullName>
        <ecNumber evidence="2">3.2.1.22</ecNumber>
    </recommendedName>
</protein>
<feature type="compositionally biased region" description="Gly residues" evidence="3">
    <location>
        <begin position="55"/>
        <end position="67"/>
    </location>
</feature>
<feature type="transmembrane region" description="Helical" evidence="4">
    <location>
        <begin position="27"/>
        <end position="52"/>
    </location>
</feature>
<dbReference type="InterPro" id="IPR013785">
    <property type="entry name" value="Aldolase_TIM"/>
</dbReference>
<evidence type="ECO:0000256" key="1">
    <source>
        <dbReference type="ARBA" id="ARBA00001255"/>
    </source>
</evidence>
<proteinExistence type="predicted"/>
<evidence type="ECO:0000256" key="2">
    <source>
        <dbReference type="ARBA" id="ARBA00012755"/>
    </source>
</evidence>
<dbReference type="Proteomes" id="UP000034947">
    <property type="component" value="Unassembled WGS sequence"/>
</dbReference>
<name>A0A0F8UZP5_9EURO</name>
<dbReference type="PANTHER" id="PTHR35273">
    <property type="entry name" value="ALPHA-1,4 POLYGALACTOSAMINIDASE, PUTATIVE (AFU_ORTHOLOGUE AFUA_3G07890)-RELATED"/>
    <property type="match status" value="1"/>
</dbReference>
<comment type="catalytic activity">
    <reaction evidence="1">
        <text>Hydrolysis of terminal, non-reducing alpha-D-galactose residues in alpha-D-galactosides, including galactose oligosaccharides, galactomannans and galactolipids.</text>
        <dbReference type="EC" id="3.2.1.22"/>
    </reaction>
</comment>
<feature type="domain" description="Glycoside-hydrolase family GH114 TIM-barrel" evidence="5">
    <location>
        <begin position="92"/>
        <end position="323"/>
    </location>
</feature>
<keyword evidence="7" id="KW-1185">Reference proteome</keyword>
<dbReference type="EC" id="3.2.1.22" evidence="2"/>
<dbReference type="AlphaFoldDB" id="A0A0F8UZP5"/>
<feature type="compositionally biased region" description="Low complexity" evidence="3">
    <location>
        <begin position="68"/>
        <end position="81"/>
    </location>
</feature>